<dbReference type="InterPro" id="IPR002181">
    <property type="entry name" value="Fibrinogen_a/b/g_C_dom"/>
</dbReference>
<sequence length="172" mass="19340">NVFNNLTNQLATVGKYQQEILREIRNTSSKVFQGVTTILTEFGSLKHHVNNTACLTDGGPRGSNIRNKLILCDNEWIIIQRRGTPSLPGTERTNFDRIWAVYENGFGTIGGDFWIGLKAIHELTTEGYTQLKVDLEDWNGEKRYAMFDVFEVAGSKDKYRLTVSGYTGIAGD</sequence>
<name>A0A226D1G5_FOLCA</name>
<dbReference type="OrthoDB" id="6145874at2759"/>
<accession>A0A226D1G5</accession>
<evidence type="ECO:0000259" key="1">
    <source>
        <dbReference type="PROSITE" id="PS51406"/>
    </source>
</evidence>
<dbReference type="PROSITE" id="PS51406">
    <property type="entry name" value="FIBRINOGEN_C_2"/>
    <property type="match status" value="1"/>
</dbReference>
<dbReference type="InterPro" id="IPR014716">
    <property type="entry name" value="Fibrinogen_a/b/g_C_1"/>
</dbReference>
<comment type="caution">
    <text evidence="2">The sequence shown here is derived from an EMBL/GenBank/DDBJ whole genome shotgun (WGS) entry which is preliminary data.</text>
</comment>
<dbReference type="GO" id="GO:0005615">
    <property type="term" value="C:extracellular space"/>
    <property type="evidence" value="ECO:0007669"/>
    <property type="project" value="TreeGrafter"/>
</dbReference>
<protein>
    <submittedName>
        <fullName evidence="2">Angiopoietin-4</fullName>
    </submittedName>
</protein>
<dbReference type="InterPro" id="IPR050373">
    <property type="entry name" value="Fibrinogen_C-term_domain"/>
</dbReference>
<evidence type="ECO:0000313" key="3">
    <source>
        <dbReference type="Proteomes" id="UP000198287"/>
    </source>
</evidence>
<organism evidence="2 3">
    <name type="scientific">Folsomia candida</name>
    <name type="common">Springtail</name>
    <dbReference type="NCBI Taxonomy" id="158441"/>
    <lineage>
        <taxon>Eukaryota</taxon>
        <taxon>Metazoa</taxon>
        <taxon>Ecdysozoa</taxon>
        <taxon>Arthropoda</taxon>
        <taxon>Hexapoda</taxon>
        <taxon>Collembola</taxon>
        <taxon>Entomobryomorpha</taxon>
        <taxon>Isotomoidea</taxon>
        <taxon>Isotomidae</taxon>
        <taxon>Proisotominae</taxon>
        <taxon>Folsomia</taxon>
    </lineage>
</organism>
<dbReference type="STRING" id="158441.A0A226D1G5"/>
<feature type="domain" description="Fibrinogen C-terminal" evidence="1">
    <location>
        <begin position="45"/>
        <end position="172"/>
    </location>
</feature>
<dbReference type="SMART" id="SM00186">
    <property type="entry name" value="FBG"/>
    <property type="match status" value="1"/>
</dbReference>
<dbReference type="Proteomes" id="UP000198287">
    <property type="component" value="Unassembled WGS sequence"/>
</dbReference>
<dbReference type="PANTHER" id="PTHR19143">
    <property type="entry name" value="FIBRINOGEN/TENASCIN/ANGIOPOEITIN"/>
    <property type="match status" value="1"/>
</dbReference>
<proteinExistence type="predicted"/>
<gene>
    <name evidence="2" type="ORF">Fcan01_26594</name>
</gene>
<feature type="non-terminal residue" evidence="2">
    <location>
        <position position="1"/>
    </location>
</feature>
<dbReference type="InterPro" id="IPR036056">
    <property type="entry name" value="Fibrinogen-like_C"/>
</dbReference>
<dbReference type="AlphaFoldDB" id="A0A226D1G5"/>
<dbReference type="Pfam" id="PF00147">
    <property type="entry name" value="Fibrinogen_C"/>
    <property type="match status" value="1"/>
</dbReference>
<dbReference type="Gene3D" id="3.90.215.10">
    <property type="entry name" value="Gamma Fibrinogen, chain A, domain 1"/>
    <property type="match status" value="1"/>
</dbReference>
<evidence type="ECO:0000313" key="2">
    <source>
        <dbReference type="EMBL" id="OXA38704.1"/>
    </source>
</evidence>
<keyword evidence="3" id="KW-1185">Reference proteome</keyword>
<dbReference type="SUPFAM" id="SSF56496">
    <property type="entry name" value="Fibrinogen C-terminal domain-like"/>
    <property type="match status" value="1"/>
</dbReference>
<dbReference type="EMBL" id="LNIX01000044">
    <property type="protein sequence ID" value="OXA38704.1"/>
    <property type="molecule type" value="Genomic_DNA"/>
</dbReference>
<reference evidence="2 3" key="1">
    <citation type="submission" date="2015-12" db="EMBL/GenBank/DDBJ databases">
        <title>The genome of Folsomia candida.</title>
        <authorList>
            <person name="Faddeeva A."/>
            <person name="Derks M.F."/>
            <person name="Anvar Y."/>
            <person name="Smit S."/>
            <person name="Van Straalen N."/>
            <person name="Roelofs D."/>
        </authorList>
    </citation>
    <scope>NUCLEOTIDE SEQUENCE [LARGE SCALE GENOMIC DNA]</scope>
    <source>
        <strain evidence="2 3">VU population</strain>
        <tissue evidence="2">Whole body</tissue>
    </source>
</reference>